<comment type="subcellular location">
    <subcellularLocation>
        <location evidence="1">Cell envelope</location>
    </subcellularLocation>
</comment>
<sequence>MSSLPLPAGPRGAPRSRWPMRVLLLTGLLLTAIGVGAVLGTRRHAAAASPAQPAPALTVTSTVPRHALWPLTFDASGSVAPWQEESVGAQIGGYRLTKVLVNVGDHVRKGQLLAQLDPALLQADEVQLKASADQADANHERALELKSSGAISDQDVLQFVTQAKTADAALASKRLQLRYTAVIAPDDGTVSSRTATLGAVASVGQELFRLIRQDRIEWRGELTADQLARVAVGQKIILSLPDATTAIANVRETSPELDLQTRMAIVYADIKSGSRARAGMYANGHVALGQSDALIVPAVSVVIRDGRSYVLKVMDRSAEPKVSLQPVMVGRRLGDDVEIVSGLGDADRVIVQGAGFLNDGDVVRLVDTSTPSLQPGAQGMLP</sequence>
<reference evidence="6 7" key="1">
    <citation type="submission" date="2020-04" db="EMBL/GenBank/DDBJ databases">
        <authorList>
            <person name="De Canck E."/>
        </authorList>
    </citation>
    <scope>NUCLEOTIDE SEQUENCE [LARGE SCALE GENOMIC DNA]</scope>
    <source>
        <strain evidence="6 7">LMG 28138</strain>
    </source>
</reference>
<dbReference type="GO" id="GO:0015562">
    <property type="term" value="F:efflux transmembrane transporter activity"/>
    <property type="evidence" value="ECO:0007669"/>
    <property type="project" value="TreeGrafter"/>
</dbReference>
<evidence type="ECO:0000313" key="7">
    <source>
        <dbReference type="Proteomes" id="UP000494115"/>
    </source>
</evidence>
<evidence type="ECO:0000313" key="6">
    <source>
        <dbReference type="EMBL" id="CAB3803654.1"/>
    </source>
</evidence>
<evidence type="ECO:0000256" key="2">
    <source>
        <dbReference type="ARBA" id="ARBA00009477"/>
    </source>
</evidence>
<dbReference type="InterPro" id="IPR006143">
    <property type="entry name" value="RND_pump_MFP"/>
</dbReference>
<dbReference type="Gene3D" id="1.10.287.470">
    <property type="entry name" value="Helix hairpin bin"/>
    <property type="match status" value="1"/>
</dbReference>
<dbReference type="InterPro" id="IPR058627">
    <property type="entry name" value="MdtA-like_C"/>
</dbReference>
<proteinExistence type="inferred from homology"/>
<feature type="domain" description="Multidrug resistance protein MdtA-like barrel-sandwich hybrid" evidence="4">
    <location>
        <begin position="86"/>
        <end position="210"/>
    </location>
</feature>
<dbReference type="PANTHER" id="PTHR30469:SF15">
    <property type="entry name" value="HLYD FAMILY OF SECRETION PROTEINS"/>
    <property type="match status" value="1"/>
</dbReference>
<dbReference type="NCBIfam" id="TIGR01730">
    <property type="entry name" value="RND_mfp"/>
    <property type="match status" value="1"/>
</dbReference>
<gene>
    <name evidence="6" type="primary">mdtA_9</name>
    <name evidence="6" type="ORF">LMG28138_05389</name>
</gene>
<dbReference type="EMBL" id="CADIKM010000057">
    <property type="protein sequence ID" value="CAB3803654.1"/>
    <property type="molecule type" value="Genomic_DNA"/>
</dbReference>
<dbReference type="Gene3D" id="2.40.50.100">
    <property type="match status" value="1"/>
</dbReference>
<dbReference type="AlphaFoldDB" id="A0A6S7BKI0"/>
<dbReference type="PANTHER" id="PTHR30469">
    <property type="entry name" value="MULTIDRUG RESISTANCE PROTEIN MDTA"/>
    <property type="match status" value="1"/>
</dbReference>
<keyword evidence="7" id="KW-1185">Reference proteome</keyword>
<organism evidence="6 7">
    <name type="scientific">Pararobbsia alpina</name>
    <dbReference type="NCBI Taxonomy" id="621374"/>
    <lineage>
        <taxon>Bacteria</taxon>
        <taxon>Pseudomonadati</taxon>
        <taxon>Pseudomonadota</taxon>
        <taxon>Betaproteobacteria</taxon>
        <taxon>Burkholderiales</taxon>
        <taxon>Burkholderiaceae</taxon>
        <taxon>Pararobbsia</taxon>
    </lineage>
</organism>
<dbReference type="Pfam" id="PF25917">
    <property type="entry name" value="BSH_RND"/>
    <property type="match status" value="1"/>
</dbReference>
<accession>A0A6S7BKI0</accession>
<dbReference type="Gene3D" id="2.40.420.20">
    <property type="match status" value="1"/>
</dbReference>
<name>A0A6S7BKI0_9BURK</name>
<comment type="similarity">
    <text evidence="2">Belongs to the membrane fusion protein (MFP) (TC 8.A.1) family.</text>
</comment>
<dbReference type="SUPFAM" id="SSF111369">
    <property type="entry name" value="HlyD-like secretion proteins"/>
    <property type="match status" value="1"/>
</dbReference>
<dbReference type="InterPro" id="IPR058625">
    <property type="entry name" value="MdtA-like_BSH"/>
</dbReference>
<evidence type="ECO:0000259" key="5">
    <source>
        <dbReference type="Pfam" id="PF25967"/>
    </source>
</evidence>
<evidence type="ECO:0000256" key="1">
    <source>
        <dbReference type="ARBA" id="ARBA00004196"/>
    </source>
</evidence>
<dbReference type="Pfam" id="PF25967">
    <property type="entry name" value="RND-MFP_C"/>
    <property type="match status" value="1"/>
</dbReference>
<dbReference type="Proteomes" id="UP000494115">
    <property type="component" value="Unassembled WGS sequence"/>
</dbReference>
<evidence type="ECO:0000256" key="3">
    <source>
        <dbReference type="ARBA" id="ARBA00022448"/>
    </source>
</evidence>
<keyword evidence="3" id="KW-0813">Transport</keyword>
<evidence type="ECO:0000259" key="4">
    <source>
        <dbReference type="Pfam" id="PF25917"/>
    </source>
</evidence>
<feature type="domain" description="Multidrug resistance protein MdtA-like C-terminal permuted SH3" evidence="5">
    <location>
        <begin position="293"/>
        <end position="354"/>
    </location>
</feature>
<dbReference type="Gene3D" id="2.40.30.170">
    <property type="match status" value="1"/>
</dbReference>
<protein>
    <submittedName>
        <fullName evidence="6">Multidrug resistance protein MdtA</fullName>
    </submittedName>
</protein>
<dbReference type="GO" id="GO:1990281">
    <property type="term" value="C:efflux pump complex"/>
    <property type="evidence" value="ECO:0007669"/>
    <property type="project" value="TreeGrafter"/>
</dbReference>